<organism evidence="2 3">
    <name type="scientific">Periplaneta americana</name>
    <name type="common">American cockroach</name>
    <name type="synonym">Blatta americana</name>
    <dbReference type="NCBI Taxonomy" id="6978"/>
    <lineage>
        <taxon>Eukaryota</taxon>
        <taxon>Metazoa</taxon>
        <taxon>Ecdysozoa</taxon>
        <taxon>Arthropoda</taxon>
        <taxon>Hexapoda</taxon>
        <taxon>Insecta</taxon>
        <taxon>Pterygota</taxon>
        <taxon>Neoptera</taxon>
        <taxon>Polyneoptera</taxon>
        <taxon>Dictyoptera</taxon>
        <taxon>Blattodea</taxon>
        <taxon>Blattoidea</taxon>
        <taxon>Blattidae</taxon>
        <taxon>Blattinae</taxon>
        <taxon>Periplaneta</taxon>
    </lineage>
</organism>
<keyword evidence="1" id="KW-0472">Membrane</keyword>
<name>A0ABQ8SWE4_PERAM</name>
<evidence type="ECO:0000313" key="3">
    <source>
        <dbReference type="Proteomes" id="UP001148838"/>
    </source>
</evidence>
<feature type="transmembrane region" description="Helical" evidence="1">
    <location>
        <begin position="83"/>
        <end position="108"/>
    </location>
</feature>
<comment type="caution">
    <text evidence="2">The sequence shown here is derived from an EMBL/GenBank/DDBJ whole genome shotgun (WGS) entry which is preliminary data.</text>
</comment>
<gene>
    <name evidence="2" type="ORF">ANN_13916</name>
</gene>
<keyword evidence="1" id="KW-0812">Transmembrane</keyword>
<reference evidence="2 3" key="1">
    <citation type="journal article" date="2022" name="Allergy">
        <title>Genome assembly and annotation of Periplaneta americana reveal a comprehensive cockroach allergen profile.</title>
        <authorList>
            <person name="Wang L."/>
            <person name="Xiong Q."/>
            <person name="Saelim N."/>
            <person name="Wang L."/>
            <person name="Nong W."/>
            <person name="Wan A.T."/>
            <person name="Shi M."/>
            <person name="Liu X."/>
            <person name="Cao Q."/>
            <person name="Hui J.H.L."/>
            <person name="Sookrung N."/>
            <person name="Leung T.F."/>
            <person name="Tungtrongchitr A."/>
            <person name="Tsui S.K.W."/>
        </authorList>
    </citation>
    <scope>NUCLEOTIDE SEQUENCE [LARGE SCALE GENOMIC DNA]</scope>
    <source>
        <strain evidence="2">PWHHKU_190912</strain>
    </source>
</reference>
<dbReference type="EMBL" id="JAJSOF020000019">
    <property type="protein sequence ID" value="KAJ4437977.1"/>
    <property type="molecule type" value="Genomic_DNA"/>
</dbReference>
<sequence length="116" mass="13030">MDALMLYDAFQTFGKSRAELRNATISFDILAAKCVEEEEAIFKNLLSNSNLSEKYKCIIRIPFVVLDVILIVALIIFHVMVFIVIVVVVLIMVHVVILIVVLLFIAVVRSALVYSS</sequence>
<dbReference type="Proteomes" id="UP001148838">
    <property type="component" value="Unassembled WGS sequence"/>
</dbReference>
<keyword evidence="3" id="KW-1185">Reference proteome</keyword>
<protein>
    <submittedName>
        <fullName evidence="2">Uncharacterized protein</fullName>
    </submittedName>
</protein>
<evidence type="ECO:0000313" key="2">
    <source>
        <dbReference type="EMBL" id="KAJ4437977.1"/>
    </source>
</evidence>
<evidence type="ECO:0000256" key="1">
    <source>
        <dbReference type="SAM" id="Phobius"/>
    </source>
</evidence>
<accession>A0ABQ8SWE4</accession>
<feature type="transmembrane region" description="Helical" evidence="1">
    <location>
        <begin position="57"/>
        <end position="77"/>
    </location>
</feature>
<keyword evidence="1" id="KW-1133">Transmembrane helix</keyword>
<proteinExistence type="predicted"/>